<dbReference type="EMBL" id="JACYXI010000010">
    <property type="protein sequence ID" value="MBD8893056.1"/>
    <property type="molecule type" value="Genomic_DNA"/>
</dbReference>
<accession>A0ABR9CQC0</accession>
<protein>
    <submittedName>
        <fullName evidence="1">Uncharacterized protein</fullName>
    </submittedName>
</protein>
<keyword evidence="2" id="KW-1185">Reference proteome</keyword>
<gene>
    <name evidence="1" type="ORF">IG616_16055</name>
</gene>
<dbReference type="RefSeq" id="WP_192149173.1">
    <property type="nucleotide sequence ID" value="NZ_JACYXI010000010.1"/>
</dbReference>
<sequence length="87" mass="10101">MMLIDYVNGMINVFFSLHEKIFKSIFHIIFNTLDRNPAKIRQPINCIAKIAWLRTEEPAEISRLSFPQRGFYLSLQACNELSILRGG</sequence>
<dbReference type="Proteomes" id="UP000632063">
    <property type="component" value="Unassembled WGS sequence"/>
</dbReference>
<organism evidence="1 2">
    <name type="scientific">Roseibium litorale</name>
    <dbReference type="NCBI Taxonomy" id="2803841"/>
    <lineage>
        <taxon>Bacteria</taxon>
        <taxon>Pseudomonadati</taxon>
        <taxon>Pseudomonadota</taxon>
        <taxon>Alphaproteobacteria</taxon>
        <taxon>Hyphomicrobiales</taxon>
        <taxon>Stappiaceae</taxon>
        <taxon>Roseibium</taxon>
    </lineage>
</organism>
<evidence type="ECO:0000313" key="1">
    <source>
        <dbReference type="EMBL" id="MBD8893056.1"/>
    </source>
</evidence>
<evidence type="ECO:0000313" key="2">
    <source>
        <dbReference type="Proteomes" id="UP000632063"/>
    </source>
</evidence>
<proteinExistence type="predicted"/>
<reference evidence="1 2" key="2">
    <citation type="journal article" date="2021" name="Int. J. Syst. Evol. Microbiol.">
        <title>Roseibium litorale sp. nov., isolated from a tidal flat sediment and proposal for the reclassification of Labrenzia polysiphoniae as Roseibium polysiphoniae comb. nov.</title>
        <authorList>
            <person name="Liu Y."/>
            <person name="Pei T."/>
            <person name="Du J."/>
            <person name="Chao M."/>
            <person name="Deng M.R."/>
            <person name="Zhu H."/>
        </authorList>
    </citation>
    <scope>NUCLEOTIDE SEQUENCE [LARGE SCALE GENOMIC DNA]</scope>
    <source>
        <strain evidence="1 2">4C16A</strain>
    </source>
</reference>
<reference evidence="2" key="1">
    <citation type="submission" date="2020-09" db="EMBL/GenBank/DDBJ databases">
        <title>The genome sequence of strain Labrenzia suaedae 4C16A.</title>
        <authorList>
            <person name="Liu Y."/>
        </authorList>
    </citation>
    <scope>NUCLEOTIDE SEQUENCE [LARGE SCALE GENOMIC DNA]</scope>
    <source>
        <strain evidence="2">4C16A</strain>
    </source>
</reference>
<name>A0ABR9CQC0_9HYPH</name>
<comment type="caution">
    <text evidence="1">The sequence shown here is derived from an EMBL/GenBank/DDBJ whole genome shotgun (WGS) entry which is preliminary data.</text>
</comment>